<proteinExistence type="predicted"/>
<comment type="caution">
    <text evidence="2">The sequence shown here is derived from an EMBL/GenBank/DDBJ whole genome shotgun (WGS) entry which is preliminary data.</text>
</comment>
<evidence type="ECO:0000313" key="2">
    <source>
        <dbReference type="EMBL" id="KUG15261.1"/>
    </source>
</evidence>
<accession>A0A0W8F389</accession>
<organism evidence="2">
    <name type="scientific">hydrocarbon metagenome</name>
    <dbReference type="NCBI Taxonomy" id="938273"/>
    <lineage>
        <taxon>unclassified sequences</taxon>
        <taxon>metagenomes</taxon>
        <taxon>ecological metagenomes</taxon>
    </lineage>
</organism>
<name>A0A0W8F389_9ZZZZ</name>
<evidence type="ECO:0000256" key="1">
    <source>
        <dbReference type="SAM" id="Phobius"/>
    </source>
</evidence>
<sequence length="190" mass="20279">MRWAAGPEMAADLEKNVIVQDISRQFFPLFRFRTFDAGKNVVVIRPARVSTLPGLSSPRLPAGDLRAWERGFDPGDAEVLDSTIPPSTYIPDLPGELKDQALIYVPLSTIAYEYGGNAYLVVIDGSAGQVYPGVFPVRSSRPYGVVMGAGIIVGFAGVAGGLLVSPLLYLLLAAGFAGAFIGGFMLEKVR</sequence>
<keyword evidence="1" id="KW-0812">Transmembrane</keyword>
<gene>
    <name evidence="2" type="ORF">ASZ90_015079</name>
</gene>
<protein>
    <submittedName>
        <fullName evidence="2">Uncharacterized protein</fullName>
    </submittedName>
</protein>
<feature type="transmembrane region" description="Helical" evidence="1">
    <location>
        <begin position="168"/>
        <end position="186"/>
    </location>
</feature>
<dbReference type="AlphaFoldDB" id="A0A0W8F389"/>
<dbReference type="EMBL" id="LNQE01001570">
    <property type="protein sequence ID" value="KUG15261.1"/>
    <property type="molecule type" value="Genomic_DNA"/>
</dbReference>
<keyword evidence="1" id="KW-1133">Transmembrane helix</keyword>
<reference evidence="2" key="1">
    <citation type="journal article" date="2015" name="Proc. Natl. Acad. Sci. U.S.A.">
        <title>Networks of energetic and metabolic interactions define dynamics in microbial communities.</title>
        <authorList>
            <person name="Embree M."/>
            <person name="Liu J.K."/>
            <person name="Al-Bassam M.M."/>
            <person name="Zengler K."/>
        </authorList>
    </citation>
    <scope>NUCLEOTIDE SEQUENCE</scope>
</reference>
<feature type="transmembrane region" description="Helical" evidence="1">
    <location>
        <begin position="143"/>
        <end position="162"/>
    </location>
</feature>
<keyword evidence="1" id="KW-0472">Membrane</keyword>